<dbReference type="GO" id="GO:0015074">
    <property type="term" value="P:DNA integration"/>
    <property type="evidence" value="ECO:0007669"/>
    <property type="project" value="InterPro"/>
</dbReference>
<reference evidence="5" key="1">
    <citation type="submission" date="2016-07" db="EMBL/GenBank/DDBJ databases">
        <title>Nontailed viruses are major unrecognized killers of bacteria in the ocean.</title>
        <authorList>
            <person name="Kauffman K."/>
            <person name="Hussain F."/>
            <person name="Yang J."/>
            <person name="Arevalo P."/>
            <person name="Brown J."/>
            <person name="Cutler M."/>
            <person name="Kelly L."/>
            <person name="Polz M.F."/>
        </authorList>
    </citation>
    <scope>NUCLEOTIDE SEQUENCE [LARGE SCALE GENOMIC DNA]</scope>
    <source>
        <strain evidence="5">10N.222.48.A2</strain>
    </source>
</reference>
<dbReference type="InterPro" id="IPR011010">
    <property type="entry name" value="DNA_brk_join_enz"/>
</dbReference>
<dbReference type="Pfam" id="PF00589">
    <property type="entry name" value="Phage_integrase"/>
    <property type="match status" value="1"/>
</dbReference>
<evidence type="ECO:0000259" key="2">
    <source>
        <dbReference type="PROSITE" id="PS51898"/>
    </source>
</evidence>
<organism evidence="3 5">
    <name type="scientific">Vibrio tasmaniensis</name>
    <dbReference type="NCBI Taxonomy" id="212663"/>
    <lineage>
        <taxon>Bacteria</taxon>
        <taxon>Pseudomonadati</taxon>
        <taxon>Pseudomonadota</taxon>
        <taxon>Gammaproteobacteria</taxon>
        <taxon>Vibrionales</taxon>
        <taxon>Vibrionaceae</taxon>
        <taxon>Vibrio</taxon>
    </lineage>
</organism>
<name>A0A2N7NFF3_9VIBR</name>
<dbReference type="Proteomes" id="UP000308018">
    <property type="component" value="Unassembled WGS sequence"/>
</dbReference>
<protein>
    <submittedName>
        <fullName evidence="3 4">Integrase</fullName>
    </submittedName>
</protein>
<dbReference type="InterPro" id="IPR013762">
    <property type="entry name" value="Integrase-like_cat_sf"/>
</dbReference>
<reference evidence="3" key="3">
    <citation type="journal article" date="2018" name="Nature">
        <title>A major lineage of non-tailed dsDNA viruses as unrecognized killers of marine bacteria.</title>
        <authorList>
            <person name="Kauffman K.M."/>
            <person name="Hussain F.A."/>
            <person name="Yang J."/>
            <person name="Arevalo P."/>
            <person name="Brown J.M."/>
            <person name="Chang W.K."/>
            <person name="VanInsberghe D."/>
            <person name="Elsherbini J."/>
            <person name="Sharma R.S."/>
            <person name="Cutler M.B."/>
            <person name="Kelly L."/>
            <person name="Polz M.F."/>
        </authorList>
    </citation>
    <scope>NUCLEOTIDE SEQUENCE</scope>
    <source>
        <strain evidence="3">10N.222.48.A2</strain>
    </source>
</reference>
<dbReference type="GO" id="GO:0006310">
    <property type="term" value="P:DNA recombination"/>
    <property type="evidence" value="ECO:0007669"/>
    <property type="project" value="UniProtKB-KW"/>
</dbReference>
<sequence>MALPTLIEDKDKTWIFKVITQTPEPELNACLMGFFLGSGMTTLEVCRIQVRDIVKKNGHLTKCFAIKGDVNRDFYLSNIKLQNLIKNYIEQRLKDGDHPDQYNAFDADEPFFKRRNGDHFKIKHRTTEKGNTTYHCNALNNHIKRLLADSGIDQPSILSGRRTFAVRLKRHGVDVPTIHLMLGNKSLETTVRLIETDTVSMLAIADMAF</sequence>
<dbReference type="EMBL" id="SYVV01000013">
    <property type="protein sequence ID" value="TKG34049.1"/>
    <property type="molecule type" value="Genomic_DNA"/>
</dbReference>
<accession>A0A2N7NFF3</accession>
<dbReference type="Gene3D" id="1.10.443.10">
    <property type="entry name" value="Intergrase catalytic core"/>
    <property type="match status" value="1"/>
</dbReference>
<dbReference type="InterPro" id="IPR002104">
    <property type="entry name" value="Integrase_catalytic"/>
</dbReference>
<evidence type="ECO:0000313" key="5">
    <source>
        <dbReference type="Proteomes" id="UP000235579"/>
    </source>
</evidence>
<evidence type="ECO:0000313" key="4">
    <source>
        <dbReference type="EMBL" id="TKG34049.1"/>
    </source>
</evidence>
<reference evidence="3" key="2">
    <citation type="submission" date="2016-07" db="EMBL/GenBank/DDBJ databases">
        <authorList>
            <person name="Wan K."/>
            <person name="Booth B."/>
            <person name="Spirohn K."/>
            <person name="Hao T."/>
            <person name="Hu Y."/>
            <person name="Calderwood M."/>
            <person name="Hill D."/>
            <person name="Mohr S."/>
            <person name="Vidal M."/>
            <person name="Celniker S."/>
            <person name="Perrimon N."/>
        </authorList>
    </citation>
    <scope>NUCLEOTIDE SEQUENCE</scope>
    <source>
        <strain evidence="3">10N.222.48.A2</strain>
    </source>
</reference>
<dbReference type="EMBL" id="MDBP01000054">
    <property type="protein sequence ID" value="PMP12407.1"/>
    <property type="molecule type" value="Genomic_DNA"/>
</dbReference>
<dbReference type="SUPFAM" id="SSF56349">
    <property type="entry name" value="DNA breaking-rejoining enzymes"/>
    <property type="match status" value="1"/>
</dbReference>
<gene>
    <name evidence="3" type="ORF">BCS92_18890</name>
    <name evidence="4" type="ORF">FC057_09825</name>
</gene>
<dbReference type="Proteomes" id="UP000235579">
    <property type="component" value="Unassembled WGS sequence"/>
</dbReference>
<evidence type="ECO:0000313" key="6">
    <source>
        <dbReference type="Proteomes" id="UP000308018"/>
    </source>
</evidence>
<dbReference type="CDD" id="cd00397">
    <property type="entry name" value="DNA_BRE_C"/>
    <property type="match status" value="1"/>
</dbReference>
<dbReference type="AlphaFoldDB" id="A0A2N7NFF3"/>
<evidence type="ECO:0000313" key="3">
    <source>
        <dbReference type="EMBL" id="PMP12407.1"/>
    </source>
</evidence>
<reference evidence="4 6" key="4">
    <citation type="submission" date="2019-04" db="EMBL/GenBank/DDBJ databases">
        <title>A reverse ecology approach based on a biological definition of microbial populations.</title>
        <authorList>
            <person name="Arevalo P."/>
            <person name="Vaninsberghe D."/>
            <person name="Elsherbini J."/>
            <person name="Gore J."/>
            <person name="Polz M."/>
        </authorList>
    </citation>
    <scope>NUCLEOTIDE SEQUENCE [LARGE SCALE GENOMIC DNA]</scope>
    <source>
        <strain evidence="4 6">10N.222.45.A8</strain>
    </source>
</reference>
<evidence type="ECO:0000256" key="1">
    <source>
        <dbReference type="ARBA" id="ARBA00023172"/>
    </source>
</evidence>
<dbReference type="GO" id="GO:0003677">
    <property type="term" value="F:DNA binding"/>
    <property type="evidence" value="ECO:0007669"/>
    <property type="project" value="InterPro"/>
</dbReference>
<proteinExistence type="predicted"/>
<keyword evidence="1" id="KW-0233">DNA recombination</keyword>
<feature type="domain" description="Tyr recombinase" evidence="2">
    <location>
        <begin position="2"/>
        <end position="209"/>
    </location>
</feature>
<comment type="caution">
    <text evidence="3">The sequence shown here is derived from an EMBL/GenBank/DDBJ whole genome shotgun (WGS) entry which is preliminary data.</text>
</comment>
<dbReference type="RefSeq" id="WP_102258077.1">
    <property type="nucleotide sequence ID" value="NZ_MDBP01000054.1"/>
</dbReference>
<dbReference type="PROSITE" id="PS51898">
    <property type="entry name" value="TYR_RECOMBINASE"/>
    <property type="match status" value="1"/>
</dbReference>